<gene>
    <name evidence="1" type="ORF">PDENDC454_22539</name>
</gene>
<dbReference type="EMBL" id="AHKH01000089">
    <property type="protein sequence ID" value="EHQ59981.1"/>
    <property type="molecule type" value="Genomic_DNA"/>
</dbReference>
<organism evidence="1 2">
    <name type="scientific">Paenibacillus dendritiformis C454</name>
    <dbReference type="NCBI Taxonomy" id="1131935"/>
    <lineage>
        <taxon>Bacteria</taxon>
        <taxon>Bacillati</taxon>
        <taxon>Bacillota</taxon>
        <taxon>Bacilli</taxon>
        <taxon>Bacillales</taxon>
        <taxon>Paenibacillaceae</taxon>
        <taxon>Paenibacillus</taxon>
    </lineage>
</organism>
<name>H3SLR9_9BACL</name>
<reference evidence="1 2" key="1">
    <citation type="journal article" date="2012" name="J. Bacteriol.">
        <title>Genome Sequence of the Pattern-Forming Social Bacterium Paenibacillus dendritiformis C454 Chiral Morphotype.</title>
        <authorList>
            <person name="Sirota-Madi A."/>
            <person name="Olender T."/>
            <person name="Helman Y."/>
            <person name="Brainis I."/>
            <person name="Finkelshtein A."/>
            <person name="Roth D."/>
            <person name="Hagai E."/>
            <person name="Leshkowitz D."/>
            <person name="Brodsky L."/>
            <person name="Galatenko V."/>
            <person name="Nikolaev V."/>
            <person name="Gutnick D.L."/>
            <person name="Lancet D."/>
            <person name="Ben-Jacob E."/>
        </authorList>
    </citation>
    <scope>NUCLEOTIDE SEQUENCE [LARGE SCALE GENOMIC DNA]</scope>
    <source>
        <strain evidence="1 2">C454</strain>
    </source>
</reference>
<sequence>MLRPGGRIVLAEPDWDTLIIDYPDLLVARAYTRFVTDIVVQNACIGRQLAGMAKRSGFDVAKVIPVTTVFEDVSEADKIFGIYRVTERAVAAGYMEADVARMWRDL</sequence>
<protein>
    <submittedName>
        <fullName evidence="1">Uncharacterized protein</fullName>
    </submittedName>
</protein>
<dbReference type="STRING" id="1131935.PDENDC454_22539"/>
<comment type="caution">
    <text evidence="1">The sequence shown here is derived from an EMBL/GenBank/DDBJ whole genome shotgun (WGS) entry which is preliminary data.</text>
</comment>
<keyword evidence="2" id="KW-1185">Reference proteome</keyword>
<dbReference type="PATRIC" id="fig|1131935.3.peg.4690"/>
<evidence type="ECO:0000313" key="1">
    <source>
        <dbReference type="EMBL" id="EHQ59981.1"/>
    </source>
</evidence>
<evidence type="ECO:0000313" key="2">
    <source>
        <dbReference type="Proteomes" id="UP000003900"/>
    </source>
</evidence>
<dbReference type="InterPro" id="IPR029063">
    <property type="entry name" value="SAM-dependent_MTases_sf"/>
</dbReference>
<dbReference type="SUPFAM" id="SSF53335">
    <property type="entry name" value="S-adenosyl-L-methionine-dependent methyltransferases"/>
    <property type="match status" value="1"/>
</dbReference>
<dbReference type="Proteomes" id="UP000003900">
    <property type="component" value="Unassembled WGS sequence"/>
</dbReference>
<accession>H3SLR9</accession>
<proteinExistence type="predicted"/>
<dbReference type="AlphaFoldDB" id="H3SLR9"/>